<evidence type="ECO:0000313" key="2">
    <source>
        <dbReference type="EMBL" id="KZT61302.1"/>
    </source>
</evidence>
<feature type="compositionally biased region" description="Polar residues" evidence="1">
    <location>
        <begin position="194"/>
        <end position="207"/>
    </location>
</feature>
<accession>A0A165J2X4</accession>
<feature type="region of interest" description="Disordered" evidence="1">
    <location>
        <begin position="188"/>
        <end position="207"/>
    </location>
</feature>
<proteinExistence type="predicted"/>
<dbReference type="EMBL" id="KV423924">
    <property type="protein sequence ID" value="KZT61302.1"/>
    <property type="molecule type" value="Genomic_DNA"/>
</dbReference>
<organism evidence="2 3">
    <name type="scientific">Calocera cornea HHB12733</name>
    <dbReference type="NCBI Taxonomy" id="1353952"/>
    <lineage>
        <taxon>Eukaryota</taxon>
        <taxon>Fungi</taxon>
        <taxon>Dikarya</taxon>
        <taxon>Basidiomycota</taxon>
        <taxon>Agaricomycotina</taxon>
        <taxon>Dacrymycetes</taxon>
        <taxon>Dacrymycetales</taxon>
        <taxon>Dacrymycetaceae</taxon>
        <taxon>Calocera</taxon>
    </lineage>
</organism>
<evidence type="ECO:0000256" key="1">
    <source>
        <dbReference type="SAM" id="MobiDB-lite"/>
    </source>
</evidence>
<dbReference type="InParanoid" id="A0A165J2X4"/>
<gene>
    <name evidence="2" type="ORF">CALCODRAFT_527458</name>
</gene>
<sequence>MRVASSSLGYSLDPDSDAHLQPLHLQPVIPSPHTLNRCKTSPVFLSRPRLFCGMRNHGPGRSRAGVLCLMANLESAGRTTPRVWNTVHQPPTQARNALRILARRWGGGSIVRDPQWKRILPLRRAYRTTHTPVVAVNNQASINRARASTEQVIDDDNDRGLPNLELLQRSPIPWRLGLASLQRYITRSPARGPGQTSASTVSNKQPNNAQITELDVHSKTQAQAGQRIRSLAANGSPARLAPFLTRFAPLKLPQLPTYHTVQEASERASVCGSGPAKQAPLLRMSILQPVRPTVLGVRGIPLSHTGRRTRVKVKRPARAGAVQYSTEKMTCLAIDAGAAVPIN</sequence>
<name>A0A165J2X4_9BASI</name>
<evidence type="ECO:0000313" key="3">
    <source>
        <dbReference type="Proteomes" id="UP000076842"/>
    </source>
</evidence>
<dbReference type="AlphaFoldDB" id="A0A165J2X4"/>
<keyword evidence="3" id="KW-1185">Reference proteome</keyword>
<dbReference type="Proteomes" id="UP000076842">
    <property type="component" value="Unassembled WGS sequence"/>
</dbReference>
<protein>
    <submittedName>
        <fullName evidence="2">Uncharacterized protein</fullName>
    </submittedName>
</protein>
<reference evidence="2 3" key="1">
    <citation type="journal article" date="2016" name="Mol. Biol. Evol.">
        <title>Comparative Genomics of Early-Diverging Mushroom-Forming Fungi Provides Insights into the Origins of Lignocellulose Decay Capabilities.</title>
        <authorList>
            <person name="Nagy L.G."/>
            <person name="Riley R."/>
            <person name="Tritt A."/>
            <person name="Adam C."/>
            <person name="Daum C."/>
            <person name="Floudas D."/>
            <person name="Sun H."/>
            <person name="Yadav J.S."/>
            <person name="Pangilinan J."/>
            <person name="Larsson K.H."/>
            <person name="Matsuura K."/>
            <person name="Barry K."/>
            <person name="Labutti K."/>
            <person name="Kuo R."/>
            <person name="Ohm R.A."/>
            <person name="Bhattacharya S.S."/>
            <person name="Shirouzu T."/>
            <person name="Yoshinaga Y."/>
            <person name="Martin F.M."/>
            <person name="Grigoriev I.V."/>
            <person name="Hibbett D.S."/>
        </authorList>
    </citation>
    <scope>NUCLEOTIDE SEQUENCE [LARGE SCALE GENOMIC DNA]</scope>
    <source>
        <strain evidence="2 3">HHB12733</strain>
    </source>
</reference>